<evidence type="ECO:0008006" key="3">
    <source>
        <dbReference type="Google" id="ProtNLM"/>
    </source>
</evidence>
<dbReference type="OrthoDB" id="8587166at2"/>
<dbReference type="Proteomes" id="UP000195442">
    <property type="component" value="Unassembled WGS sequence"/>
</dbReference>
<evidence type="ECO:0000313" key="1">
    <source>
        <dbReference type="EMBL" id="SJM95827.1"/>
    </source>
</evidence>
<dbReference type="RefSeq" id="WP_087148405.1">
    <property type="nucleotide sequence ID" value="NZ_FUKJ01000442.1"/>
</dbReference>
<dbReference type="AlphaFoldDB" id="A0A1R4HHY2"/>
<accession>A0A1R4HHY2</accession>
<gene>
    <name evidence="1" type="ORF">CRENPOLYSF2_760002</name>
</gene>
<proteinExistence type="predicted"/>
<organism evidence="1 2">
    <name type="scientific">Crenothrix polyspora</name>
    <dbReference type="NCBI Taxonomy" id="360316"/>
    <lineage>
        <taxon>Bacteria</taxon>
        <taxon>Pseudomonadati</taxon>
        <taxon>Pseudomonadota</taxon>
        <taxon>Gammaproteobacteria</taxon>
        <taxon>Methylococcales</taxon>
        <taxon>Crenotrichaceae</taxon>
        <taxon>Crenothrix</taxon>
    </lineage>
</organism>
<dbReference type="EMBL" id="FUKJ01000442">
    <property type="protein sequence ID" value="SJM95827.1"/>
    <property type="molecule type" value="Genomic_DNA"/>
</dbReference>
<sequence length="289" mass="32894">MAVLSEALRRLLASEQALNASDFTQGQRKQLEQFARDTRFLEIRKLGAATVFRLVDRQSIRNYLLKLHPLESEALTLLPSRSQNIGTNCDSKKGQSGHACCYLLMKAWDPGVVWQDGYTVMQPSELTGLFGVAALQVVAGQSWQCNHPLLLVENQALFDRCDWLSEGFNGCLVYYGGQLSEVLLNWFSEQKRTDSVILFPDYDGVGLANYVRLAESLHSDTILQFYWMADWQIKLGTYGSRLVWLKTRVQFASAMQKLDALNRLDDNFMQLGNLSQYYGKVLEQEAIWL</sequence>
<name>A0A1R4HHY2_9GAMM</name>
<keyword evidence="2" id="KW-1185">Reference proteome</keyword>
<protein>
    <recommendedName>
        <fullName evidence="3">Wadjet protein JetD C-terminal domain-containing protein</fullName>
    </recommendedName>
</protein>
<evidence type="ECO:0000313" key="2">
    <source>
        <dbReference type="Proteomes" id="UP000195442"/>
    </source>
</evidence>
<reference evidence="2" key="1">
    <citation type="submission" date="2017-02" db="EMBL/GenBank/DDBJ databases">
        <authorList>
            <person name="Daims H."/>
        </authorList>
    </citation>
    <scope>NUCLEOTIDE SEQUENCE [LARGE SCALE GENOMIC DNA]</scope>
</reference>